<protein>
    <recommendedName>
        <fullName evidence="2">C2H2-type domain-containing protein</fullName>
    </recommendedName>
</protein>
<name>A0A2L2TE20_9HYPO</name>
<dbReference type="GO" id="GO:0008270">
    <property type="term" value="F:zinc ion binding"/>
    <property type="evidence" value="ECO:0007669"/>
    <property type="project" value="UniProtKB-KW"/>
</dbReference>
<proteinExistence type="predicted"/>
<evidence type="ECO:0000256" key="1">
    <source>
        <dbReference type="PROSITE-ProRule" id="PRU00042"/>
    </source>
</evidence>
<dbReference type="EMBL" id="LN649231">
    <property type="protein sequence ID" value="CEI68219.1"/>
    <property type="molecule type" value="Genomic_DNA"/>
</dbReference>
<dbReference type="PROSITE" id="PS00028">
    <property type="entry name" value="ZINC_FINGER_C2H2_1"/>
    <property type="match status" value="1"/>
</dbReference>
<keyword evidence="1" id="KW-0863">Zinc-finger</keyword>
<keyword evidence="1" id="KW-0479">Metal-binding</keyword>
<evidence type="ECO:0000259" key="2">
    <source>
        <dbReference type="PROSITE" id="PS50157"/>
    </source>
</evidence>
<dbReference type="Proteomes" id="UP000245910">
    <property type="component" value="Chromosome III"/>
</dbReference>
<dbReference type="PROSITE" id="PS50157">
    <property type="entry name" value="ZINC_FINGER_C2H2_2"/>
    <property type="match status" value="1"/>
</dbReference>
<evidence type="ECO:0000313" key="3">
    <source>
        <dbReference type="EMBL" id="CEI68219.1"/>
    </source>
</evidence>
<reference evidence="4" key="1">
    <citation type="submission" date="2014-10" db="EMBL/GenBank/DDBJ databases">
        <authorList>
            <person name="King R."/>
        </authorList>
    </citation>
    <scope>NUCLEOTIDE SEQUENCE [LARGE SCALE GENOMIC DNA]</scope>
    <source>
        <strain evidence="4">A3/5</strain>
    </source>
</reference>
<keyword evidence="4" id="KW-1185">Reference proteome</keyword>
<sequence length="279" mass="30430">MALVSYPTIRISITFSLCEVPRRVQARQPTTSGIADLQWQLDFGYWGDRPKTLSGDECEDIGHLFDVVDDLGCDYHDVYSREDPSFEPSRPIEAHYCSINIRQEGSNLSQLSPPISIDHFVEWQPPELFLSIPDSFSQATSAYEAASPSASSVCNQTTSQSTTPSPASSAPQLSCDFCGKPFSTVDYLCNHIIVDHVQSAPFHCASISVLIIVVDAGIRAGVTNIFVTYSQTTASDTVSINAFVASTQSSISSYTKTILAIATRGRREDQGNRQVGVTK</sequence>
<accession>A0A2L2TE20</accession>
<organism evidence="3 4">
    <name type="scientific">Fusarium venenatum</name>
    <dbReference type="NCBI Taxonomy" id="56646"/>
    <lineage>
        <taxon>Eukaryota</taxon>
        <taxon>Fungi</taxon>
        <taxon>Dikarya</taxon>
        <taxon>Ascomycota</taxon>
        <taxon>Pezizomycotina</taxon>
        <taxon>Sordariomycetes</taxon>
        <taxon>Hypocreomycetidae</taxon>
        <taxon>Hypocreales</taxon>
        <taxon>Nectriaceae</taxon>
        <taxon>Fusarium</taxon>
    </lineage>
</organism>
<evidence type="ECO:0000313" key="4">
    <source>
        <dbReference type="Proteomes" id="UP000245910"/>
    </source>
</evidence>
<dbReference type="AlphaFoldDB" id="A0A2L2TE20"/>
<feature type="domain" description="C2H2-type" evidence="2">
    <location>
        <begin position="173"/>
        <end position="201"/>
    </location>
</feature>
<dbReference type="InterPro" id="IPR013087">
    <property type="entry name" value="Znf_C2H2_type"/>
</dbReference>
<keyword evidence="1" id="KW-0862">Zinc</keyword>